<feature type="transmembrane region" description="Helical" evidence="7">
    <location>
        <begin position="480"/>
        <end position="503"/>
    </location>
</feature>
<dbReference type="PROSITE" id="PS00217">
    <property type="entry name" value="SUGAR_TRANSPORT_2"/>
    <property type="match status" value="1"/>
</dbReference>
<dbReference type="PANTHER" id="PTHR23501:SF199">
    <property type="entry name" value="MFS EFFLUX TRANSPORTER INPD-RELATED"/>
    <property type="match status" value="1"/>
</dbReference>
<feature type="transmembrane region" description="Helical" evidence="7">
    <location>
        <begin position="419"/>
        <end position="439"/>
    </location>
</feature>
<evidence type="ECO:0000256" key="3">
    <source>
        <dbReference type="ARBA" id="ARBA00022692"/>
    </source>
</evidence>
<dbReference type="PANTHER" id="PTHR23501">
    <property type="entry name" value="MAJOR FACILITATOR SUPERFAMILY"/>
    <property type="match status" value="1"/>
</dbReference>
<dbReference type="PRINTS" id="PR01035">
    <property type="entry name" value="TCRTETA"/>
</dbReference>
<organism evidence="9 10">
    <name type="scientific">Penicillium brasilianum</name>
    <dbReference type="NCBI Taxonomy" id="104259"/>
    <lineage>
        <taxon>Eukaryota</taxon>
        <taxon>Fungi</taxon>
        <taxon>Dikarya</taxon>
        <taxon>Ascomycota</taxon>
        <taxon>Pezizomycotina</taxon>
        <taxon>Eurotiomycetes</taxon>
        <taxon>Eurotiomycetidae</taxon>
        <taxon>Eurotiales</taxon>
        <taxon>Aspergillaceae</taxon>
        <taxon>Penicillium</taxon>
    </lineage>
</organism>
<feature type="transmembrane region" description="Helical" evidence="7">
    <location>
        <begin position="392"/>
        <end position="412"/>
    </location>
</feature>
<evidence type="ECO:0000256" key="1">
    <source>
        <dbReference type="ARBA" id="ARBA00004141"/>
    </source>
</evidence>
<accession>A0A0F7VET8</accession>
<feature type="transmembrane region" description="Helical" evidence="7">
    <location>
        <begin position="352"/>
        <end position="372"/>
    </location>
</feature>
<reference evidence="10" key="1">
    <citation type="journal article" date="2015" name="Genome Announc.">
        <title>Draft genome sequence of the fungus Penicillium brasilianum MG11.</title>
        <authorList>
            <person name="Horn F."/>
            <person name="Linde J."/>
            <person name="Mattern D.J."/>
            <person name="Walther G."/>
            <person name="Guthke R."/>
            <person name="Brakhage A.A."/>
            <person name="Valiante V."/>
        </authorList>
    </citation>
    <scope>NUCLEOTIDE SEQUENCE [LARGE SCALE GENOMIC DNA]</scope>
    <source>
        <strain evidence="10">MG11</strain>
    </source>
</reference>
<dbReference type="Gene3D" id="1.20.1250.20">
    <property type="entry name" value="MFS general substrate transporter like domains"/>
    <property type="match status" value="2"/>
</dbReference>
<evidence type="ECO:0000313" key="9">
    <source>
        <dbReference type="EMBL" id="CEO58430.1"/>
    </source>
</evidence>
<evidence type="ECO:0000256" key="2">
    <source>
        <dbReference type="ARBA" id="ARBA00007520"/>
    </source>
</evidence>
<dbReference type="OrthoDB" id="10021397at2759"/>
<dbReference type="InterPro" id="IPR036259">
    <property type="entry name" value="MFS_trans_sf"/>
</dbReference>
<feature type="compositionally biased region" description="Basic and acidic residues" evidence="6">
    <location>
        <begin position="11"/>
        <end position="33"/>
    </location>
</feature>
<dbReference type="AlphaFoldDB" id="A0A0F7VET8"/>
<evidence type="ECO:0000256" key="4">
    <source>
        <dbReference type="ARBA" id="ARBA00022989"/>
    </source>
</evidence>
<feature type="transmembrane region" description="Helical" evidence="7">
    <location>
        <begin position="552"/>
        <end position="574"/>
    </location>
</feature>
<comment type="similarity">
    <text evidence="2">Belongs to the major facilitator superfamily. TCR/Tet family.</text>
</comment>
<dbReference type="Pfam" id="PF07690">
    <property type="entry name" value="MFS_1"/>
    <property type="match status" value="1"/>
</dbReference>
<keyword evidence="10" id="KW-1185">Reference proteome</keyword>
<evidence type="ECO:0000313" key="10">
    <source>
        <dbReference type="Proteomes" id="UP000042958"/>
    </source>
</evidence>
<dbReference type="FunFam" id="1.20.1250.20:FF:000196">
    <property type="entry name" value="MFS toxin efflux pump (AflT)"/>
    <property type="match status" value="1"/>
</dbReference>
<feature type="transmembrane region" description="Helical" evidence="7">
    <location>
        <begin position="243"/>
        <end position="263"/>
    </location>
</feature>
<dbReference type="GO" id="GO:0005886">
    <property type="term" value="C:plasma membrane"/>
    <property type="evidence" value="ECO:0007669"/>
    <property type="project" value="TreeGrafter"/>
</dbReference>
<dbReference type="InterPro" id="IPR011701">
    <property type="entry name" value="MFS"/>
</dbReference>
<proteinExistence type="inferred from homology"/>
<dbReference type="EMBL" id="CDHK01000003">
    <property type="protein sequence ID" value="CEO58430.1"/>
    <property type="molecule type" value="Genomic_DNA"/>
</dbReference>
<dbReference type="InterPro" id="IPR020846">
    <property type="entry name" value="MFS_dom"/>
</dbReference>
<dbReference type="FunFam" id="1.20.1720.10:FF:000012">
    <property type="entry name" value="MFS toxin efflux pump (AflT)"/>
    <property type="match status" value="1"/>
</dbReference>
<dbReference type="CDD" id="cd17502">
    <property type="entry name" value="MFS_Azr1_MDR_like"/>
    <property type="match status" value="1"/>
</dbReference>
<feature type="compositionally biased region" description="Basic and acidic residues" evidence="6">
    <location>
        <begin position="46"/>
        <end position="56"/>
    </location>
</feature>
<keyword evidence="4 7" id="KW-1133">Transmembrane helix</keyword>
<evidence type="ECO:0000256" key="5">
    <source>
        <dbReference type="ARBA" id="ARBA00023136"/>
    </source>
</evidence>
<feature type="transmembrane region" description="Helical" evidence="7">
    <location>
        <begin position="155"/>
        <end position="174"/>
    </location>
</feature>
<sequence>MTKSVSGCKSSHIEVPFHEPEPKQHFHDQKDASDAIQASKSVDGFGDTKDVSTDQVETRRVTLEVSDGNDQHKERDAPATYPAGWKLGAIIIGLCLACILVALDNTIMATAIPKITKQFGSLDDVGWYGSAFLLTTCSVSLLYGKLYTFFPIKWVYLTALGLFELGSLLCGVTPNSVGLIIGRAIAGLGGGGIFSGSMLIVSQSAPMRQRPIYIGIITAIFGVASIAGPLIGGALTDRVSWRWCFYINLPLGGVTFLFLLFLYEARKPVKAANGLQEVFIQLDPIGLFVFLPAMICLLLALQYGGTKFPWDSAQVITLFVVFGVLFIVFIAVQRWQQDRATIPPRLIMNRNVWGGSVFIFCLSASFLVYAYYLPIWFQSVKGVSATKSGILSLPMLLGTTICSVLAGGFVSAFGYYMPFVYFAAIITTIAGGLLTTLQVDSGHSKYLAYQALYGIGVGAGMSQPMLAVQATLPPTDTPSATVIVMFMQSLGGAVFVSAAQNLFHNKLLENLTNIPEVDANQVIDAGATMIQSVVSKEVLPKVLQAYSSAVTYSFYIAVAFSGLSIFGALPMQWLSMRKKKA</sequence>
<keyword evidence="5 7" id="KW-0472">Membrane</keyword>
<evidence type="ECO:0000256" key="6">
    <source>
        <dbReference type="SAM" id="MobiDB-lite"/>
    </source>
</evidence>
<feature type="transmembrane region" description="Helical" evidence="7">
    <location>
        <begin position="451"/>
        <end position="468"/>
    </location>
</feature>
<dbReference type="SUPFAM" id="SSF103473">
    <property type="entry name" value="MFS general substrate transporter"/>
    <property type="match status" value="1"/>
</dbReference>
<feature type="transmembrane region" description="Helical" evidence="7">
    <location>
        <begin position="125"/>
        <end position="143"/>
    </location>
</feature>
<dbReference type="InterPro" id="IPR005829">
    <property type="entry name" value="Sugar_transporter_CS"/>
</dbReference>
<dbReference type="Proteomes" id="UP000042958">
    <property type="component" value="Unassembled WGS sequence"/>
</dbReference>
<dbReference type="InterPro" id="IPR001958">
    <property type="entry name" value="Tet-R_TetA/multi-R_MdtG-like"/>
</dbReference>
<comment type="subcellular location">
    <subcellularLocation>
        <location evidence="1">Membrane</location>
        <topology evidence="1">Multi-pass membrane protein</topology>
    </subcellularLocation>
</comment>
<dbReference type="PROSITE" id="PS50850">
    <property type="entry name" value="MFS"/>
    <property type="match status" value="1"/>
</dbReference>
<dbReference type="GO" id="GO:0022857">
    <property type="term" value="F:transmembrane transporter activity"/>
    <property type="evidence" value="ECO:0007669"/>
    <property type="project" value="InterPro"/>
</dbReference>
<feature type="transmembrane region" description="Helical" evidence="7">
    <location>
        <begin position="284"/>
        <end position="303"/>
    </location>
</feature>
<keyword evidence="3 7" id="KW-0812">Transmembrane</keyword>
<feature type="region of interest" description="Disordered" evidence="6">
    <location>
        <begin position="1"/>
        <end position="56"/>
    </location>
</feature>
<evidence type="ECO:0000256" key="7">
    <source>
        <dbReference type="SAM" id="Phobius"/>
    </source>
</evidence>
<feature type="transmembrane region" description="Helical" evidence="7">
    <location>
        <begin position="83"/>
        <end position="103"/>
    </location>
</feature>
<name>A0A0F7VET8_PENBI</name>
<protein>
    <recommendedName>
        <fullName evidence="8">Major facilitator superfamily (MFS) profile domain-containing protein</fullName>
    </recommendedName>
</protein>
<feature type="transmembrane region" description="Helical" evidence="7">
    <location>
        <begin position="315"/>
        <end position="332"/>
    </location>
</feature>
<feature type="transmembrane region" description="Helical" evidence="7">
    <location>
        <begin position="180"/>
        <end position="200"/>
    </location>
</feature>
<evidence type="ECO:0000259" key="8">
    <source>
        <dbReference type="PROSITE" id="PS50850"/>
    </source>
</evidence>
<feature type="transmembrane region" description="Helical" evidence="7">
    <location>
        <begin position="212"/>
        <end position="231"/>
    </location>
</feature>
<gene>
    <name evidence="9" type="ORF">PMG11_03154</name>
</gene>
<feature type="domain" description="Major facilitator superfamily (MFS) profile" evidence="8">
    <location>
        <begin position="90"/>
        <end position="579"/>
    </location>
</feature>